<gene>
    <name evidence="6" type="ORF">IB292_02965</name>
</gene>
<dbReference type="Proteomes" id="UP000726777">
    <property type="component" value="Unassembled WGS sequence"/>
</dbReference>
<dbReference type="PANTHER" id="PTHR13966:SF5">
    <property type="entry name" value="ENDONUCLEASE G, MITOCHONDRIAL"/>
    <property type="match status" value="1"/>
</dbReference>
<proteinExistence type="predicted"/>
<evidence type="ECO:0000256" key="3">
    <source>
        <dbReference type="SAM" id="SignalP"/>
    </source>
</evidence>
<evidence type="ECO:0000259" key="5">
    <source>
        <dbReference type="SMART" id="SM00892"/>
    </source>
</evidence>
<dbReference type="GO" id="GO:0046872">
    <property type="term" value="F:metal ion binding"/>
    <property type="evidence" value="ECO:0007669"/>
    <property type="project" value="UniProtKB-KW"/>
</dbReference>
<dbReference type="Gene3D" id="3.40.570.10">
    <property type="entry name" value="Extracellular Endonuclease, subunit A"/>
    <property type="match status" value="1"/>
</dbReference>
<dbReference type="InterPro" id="IPR044925">
    <property type="entry name" value="His-Me_finger_sf"/>
</dbReference>
<dbReference type="SMART" id="SM00477">
    <property type="entry name" value="NUC"/>
    <property type="match status" value="1"/>
</dbReference>
<dbReference type="AlphaFoldDB" id="A0A9Q3U9X6"/>
<feature type="signal peptide" evidence="3">
    <location>
        <begin position="1"/>
        <end position="22"/>
    </location>
</feature>
<accession>A0A9Q3U9X6</accession>
<keyword evidence="3" id="KW-0732">Signal</keyword>
<dbReference type="GO" id="GO:0016787">
    <property type="term" value="F:hydrolase activity"/>
    <property type="evidence" value="ECO:0007669"/>
    <property type="project" value="InterPro"/>
</dbReference>
<dbReference type="InterPro" id="IPR001604">
    <property type="entry name" value="Endo_G_ENPP1-like_dom"/>
</dbReference>
<feature type="domain" description="DNA/RNA non-specific endonuclease/pyrophosphatase/phosphodiesterase" evidence="5">
    <location>
        <begin position="33"/>
        <end position="232"/>
    </location>
</feature>
<feature type="active site" description="Proton acceptor" evidence="1">
    <location>
        <position position="98"/>
    </location>
</feature>
<dbReference type="GO" id="GO:0004519">
    <property type="term" value="F:endonuclease activity"/>
    <property type="evidence" value="ECO:0007669"/>
    <property type="project" value="UniProtKB-KW"/>
</dbReference>
<dbReference type="InterPro" id="IPR044929">
    <property type="entry name" value="DNA/RNA_non-sp_Endonuclease_sf"/>
</dbReference>
<comment type="caution">
    <text evidence="6">The sequence shown here is derived from an EMBL/GenBank/DDBJ whole genome shotgun (WGS) entry which is preliminary data.</text>
</comment>
<keyword evidence="6" id="KW-0540">Nuclease</keyword>
<name>A0A9Q3U9X6_VIBPH</name>
<dbReference type="GO" id="GO:0003676">
    <property type="term" value="F:nucleic acid binding"/>
    <property type="evidence" value="ECO:0007669"/>
    <property type="project" value="InterPro"/>
</dbReference>
<dbReference type="EMBL" id="JACVHL010000002">
    <property type="protein sequence ID" value="MCC3803992.1"/>
    <property type="molecule type" value="Genomic_DNA"/>
</dbReference>
<dbReference type="InterPro" id="IPR040255">
    <property type="entry name" value="Non-specific_endonuclease"/>
</dbReference>
<feature type="binding site" evidence="2">
    <location>
        <position position="129"/>
    </location>
    <ligand>
        <name>Mg(2+)</name>
        <dbReference type="ChEBI" id="CHEBI:18420"/>
        <note>catalytic</note>
    </ligand>
</feature>
<evidence type="ECO:0000256" key="2">
    <source>
        <dbReference type="PIRSR" id="PIRSR640255-2"/>
    </source>
</evidence>
<evidence type="ECO:0000313" key="6">
    <source>
        <dbReference type="EMBL" id="MCC3803992.1"/>
    </source>
</evidence>
<evidence type="ECO:0000313" key="7">
    <source>
        <dbReference type="Proteomes" id="UP000726777"/>
    </source>
</evidence>
<evidence type="ECO:0000256" key="1">
    <source>
        <dbReference type="PIRSR" id="PIRSR640255-1"/>
    </source>
</evidence>
<dbReference type="SUPFAM" id="SSF54060">
    <property type="entry name" value="His-Me finger endonucleases"/>
    <property type="match status" value="1"/>
</dbReference>
<evidence type="ECO:0000259" key="4">
    <source>
        <dbReference type="SMART" id="SM00477"/>
    </source>
</evidence>
<protein>
    <submittedName>
        <fullName evidence="6">DNA/RNA non-specific endonuclease</fullName>
    </submittedName>
</protein>
<dbReference type="PANTHER" id="PTHR13966">
    <property type="entry name" value="ENDONUCLEASE RELATED"/>
    <property type="match status" value="1"/>
</dbReference>
<dbReference type="RefSeq" id="WP_228085665.1">
    <property type="nucleotide sequence ID" value="NZ_JACVHL010000002.1"/>
</dbReference>
<feature type="domain" description="ENPP1-3/EXOG-like endonuclease/phosphodiesterase" evidence="4">
    <location>
        <begin position="34"/>
        <end position="228"/>
    </location>
</feature>
<feature type="chain" id="PRO_5040284583" evidence="3">
    <location>
        <begin position="23"/>
        <end position="244"/>
    </location>
</feature>
<reference evidence="6" key="1">
    <citation type="submission" date="2020-09" db="EMBL/GenBank/DDBJ databases">
        <title>Genome sequence of Vibrio parahaemolyticus isolates.</title>
        <authorList>
            <person name="Hammerl J.A."/>
            <person name="Strauch E."/>
        </authorList>
    </citation>
    <scope>NUCLEOTIDE SEQUENCE</scope>
    <source>
        <strain evidence="6">17-VB00146</strain>
    </source>
</reference>
<keyword evidence="6" id="KW-0378">Hydrolase</keyword>
<dbReference type="SMART" id="SM00892">
    <property type="entry name" value="Endonuclease_NS"/>
    <property type="match status" value="1"/>
</dbReference>
<dbReference type="Pfam" id="PF01223">
    <property type="entry name" value="Endonuclease_NS"/>
    <property type="match status" value="1"/>
</dbReference>
<dbReference type="InterPro" id="IPR020821">
    <property type="entry name" value="ENPP1-3/EXOG-like_nuc-like"/>
</dbReference>
<keyword evidence="6" id="KW-0255">Endonuclease</keyword>
<sequence length="244" mass="27754">MKKTIYTIATCLAMSASVSVHANELPERFKTVQHKGFSLVMDCVTRTPVLFQFRLGKDVWNEPRTDNFDFDPQLPAECQQASSQSYGHRKGTSYHRGHLVGANAMDNTRTTMEESFYMSNIVPQASDFNTGAWKLTEEYQECLREESDILVLGGVAFNDEKNDFFMRGHQIKTPDVFWKVIVTGEGYYAWMFANTDEMTKEVTNDYLTNISDIEKTIGFKLNLESVSRLPGSRLPLDTSKCHLG</sequence>
<organism evidence="6 7">
    <name type="scientific">Vibrio parahaemolyticus</name>
    <dbReference type="NCBI Taxonomy" id="670"/>
    <lineage>
        <taxon>Bacteria</taxon>
        <taxon>Pseudomonadati</taxon>
        <taxon>Pseudomonadota</taxon>
        <taxon>Gammaproteobacteria</taxon>
        <taxon>Vibrionales</taxon>
        <taxon>Vibrionaceae</taxon>
        <taxon>Vibrio</taxon>
    </lineage>
</organism>
<keyword evidence="2" id="KW-0479">Metal-binding</keyword>